<keyword evidence="2" id="KW-1185">Reference proteome</keyword>
<proteinExistence type="predicted"/>
<gene>
    <name evidence="1" type="ORF">CVS30_05865</name>
</gene>
<accession>A0A2V5IVM2</accession>
<organism evidence="1 2">
    <name type="scientific">Arthrobacter psychrolactophilus</name>
    <dbReference type="NCBI Taxonomy" id="92442"/>
    <lineage>
        <taxon>Bacteria</taxon>
        <taxon>Bacillati</taxon>
        <taxon>Actinomycetota</taxon>
        <taxon>Actinomycetes</taxon>
        <taxon>Micrococcales</taxon>
        <taxon>Micrococcaceae</taxon>
        <taxon>Arthrobacter</taxon>
    </lineage>
</organism>
<dbReference type="InterPro" id="IPR006311">
    <property type="entry name" value="TAT_signal"/>
</dbReference>
<reference evidence="1 2" key="1">
    <citation type="submission" date="2018-05" db="EMBL/GenBank/DDBJ databases">
        <title>Genetic diversity of glacier-inhabiting Cryobacterium bacteria in China and description of Cryobacterium mengkeensis sp. nov. and Arthrobacter glacialis sp. nov.</title>
        <authorList>
            <person name="Liu Q."/>
            <person name="Xin Y.-H."/>
        </authorList>
    </citation>
    <scope>NUCLEOTIDE SEQUENCE [LARGE SCALE GENOMIC DNA]</scope>
    <source>
        <strain evidence="1 2">B7</strain>
    </source>
</reference>
<dbReference type="AlphaFoldDB" id="A0A2V5IVM2"/>
<comment type="caution">
    <text evidence="1">The sequence shown here is derived from an EMBL/GenBank/DDBJ whole genome shotgun (WGS) entry which is preliminary data.</text>
</comment>
<evidence type="ECO:0000313" key="2">
    <source>
        <dbReference type="Proteomes" id="UP000247980"/>
    </source>
</evidence>
<dbReference type="Proteomes" id="UP000247980">
    <property type="component" value="Unassembled WGS sequence"/>
</dbReference>
<dbReference type="RefSeq" id="WP_110484376.1">
    <property type="nucleotide sequence ID" value="NZ_QJVC01000003.1"/>
</dbReference>
<dbReference type="PROSITE" id="PS51318">
    <property type="entry name" value="TAT"/>
    <property type="match status" value="1"/>
</dbReference>
<protein>
    <submittedName>
        <fullName evidence="1">Uncharacterized protein</fullName>
    </submittedName>
</protein>
<dbReference type="EMBL" id="QJVC01000003">
    <property type="protein sequence ID" value="PYI39472.1"/>
    <property type="molecule type" value="Genomic_DNA"/>
</dbReference>
<name>A0A2V5IVM2_9MICC</name>
<evidence type="ECO:0000313" key="1">
    <source>
        <dbReference type="EMBL" id="PYI39472.1"/>
    </source>
</evidence>
<dbReference type="OrthoDB" id="5072350at2"/>
<sequence length="167" mass="17215">MHTTDITAPSKSRRTVVKTAAWSVPVIVAAVASPAASASLGEVDLGAFRLDASCALTGLDSHAFTLSAEPGRPLPVGTVGILETAEWWPAYGGYYGAYVHAAWSSGEDQLIFTLIAELPEGTPFFFARGDMTGKTFIATITLPPGYIGTGAKTSAVLDFASGVCSAG</sequence>